<dbReference type="SUPFAM" id="SSF50475">
    <property type="entry name" value="FMN-binding split barrel"/>
    <property type="match status" value="1"/>
</dbReference>
<evidence type="ECO:0000313" key="2">
    <source>
        <dbReference type="EMBL" id="ODN65415.1"/>
    </source>
</evidence>
<keyword evidence="3" id="KW-1185">Reference proteome</keyword>
<comment type="caution">
    <text evidence="2">The sequence shown here is derived from an EMBL/GenBank/DDBJ whole genome shotgun (WGS) entry which is preliminary data.</text>
</comment>
<dbReference type="AlphaFoldDB" id="A0A1E3GN81"/>
<accession>A0A1E3GN81</accession>
<evidence type="ECO:0000259" key="1">
    <source>
        <dbReference type="Pfam" id="PF01613"/>
    </source>
</evidence>
<proteinExistence type="predicted"/>
<reference evidence="2 3" key="1">
    <citation type="submission" date="2016-07" db="EMBL/GenBank/DDBJ databases">
        <title>Draft Genome Sequence of Methylobrevis pamukkalensis PK2.</title>
        <authorList>
            <person name="Vasilenko O.V."/>
            <person name="Doronina N.V."/>
            <person name="Shmareva M.N."/>
            <person name="Tarlachkov S.V."/>
            <person name="Mustakhimov I."/>
            <person name="Trotsenko Y.A."/>
        </authorList>
    </citation>
    <scope>NUCLEOTIDE SEQUENCE [LARGE SCALE GENOMIC DNA]</scope>
    <source>
        <strain evidence="2 3">PK2</strain>
    </source>
</reference>
<dbReference type="InterPro" id="IPR012349">
    <property type="entry name" value="Split_barrel_FMN-bd"/>
</dbReference>
<name>A0A1E3GN81_9HYPH</name>
<dbReference type="GO" id="GO:0010181">
    <property type="term" value="F:FMN binding"/>
    <property type="evidence" value="ECO:0007669"/>
    <property type="project" value="InterPro"/>
</dbReference>
<keyword evidence="2" id="KW-0560">Oxidoreductase</keyword>
<dbReference type="PATRIC" id="fig|1439726.3.peg.4866"/>
<organism evidence="2 3">
    <name type="scientific">Methylobrevis pamukkalensis</name>
    <dbReference type="NCBI Taxonomy" id="1439726"/>
    <lineage>
        <taxon>Bacteria</taxon>
        <taxon>Pseudomonadati</taxon>
        <taxon>Pseudomonadota</taxon>
        <taxon>Alphaproteobacteria</taxon>
        <taxon>Hyphomicrobiales</taxon>
        <taxon>Pleomorphomonadaceae</taxon>
        <taxon>Methylobrevis</taxon>
    </lineage>
</organism>
<dbReference type="InterPro" id="IPR002563">
    <property type="entry name" value="Flavin_Rdtase-like_dom"/>
</dbReference>
<dbReference type="GO" id="GO:0052874">
    <property type="term" value="F:FMN reductase (NADH) activity"/>
    <property type="evidence" value="ECO:0007669"/>
    <property type="project" value="UniProtKB-EC"/>
</dbReference>
<protein>
    <submittedName>
        <fullName evidence="2">FMN reductase (NADH) RutF</fullName>
        <ecNumber evidence="2">1.5.1.42</ecNumber>
    </submittedName>
</protein>
<dbReference type="Pfam" id="PF01613">
    <property type="entry name" value="Flavin_Reduct"/>
    <property type="match status" value="1"/>
</dbReference>
<dbReference type="Gene3D" id="2.30.110.10">
    <property type="entry name" value="Electron Transport, Fmn-binding Protein, Chain A"/>
    <property type="match status" value="1"/>
</dbReference>
<dbReference type="Proteomes" id="UP000094622">
    <property type="component" value="Unassembled WGS sequence"/>
</dbReference>
<dbReference type="EC" id="1.5.1.42" evidence="2"/>
<dbReference type="EMBL" id="MCRJ01000294">
    <property type="protein sequence ID" value="ODN65415.1"/>
    <property type="molecule type" value="Genomic_DNA"/>
</dbReference>
<gene>
    <name evidence="2" type="primary">rutF</name>
    <name evidence="2" type="ORF">A6302_04543</name>
</gene>
<sequence>MLADALAVFDCRVVETMDWGTHTIFIGAVVAARAEPSRQGLVYRAGGFAAA</sequence>
<feature type="domain" description="Flavin reductase like" evidence="1">
    <location>
        <begin position="1"/>
        <end position="49"/>
    </location>
</feature>
<evidence type="ECO:0000313" key="3">
    <source>
        <dbReference type="Proteomes" id="UP000094622"/>
    </source>
</evidence>